<keyword evidence="2" id="KW-1185">Reference proteome</keyword>
<dbReference type="EMBL" id="BRXU01000052">
    <property type="protein sequence ID" value="GLC61786.1"/>
    <property type="molecule type" value="Genomic_DNA"/>
</dbReference>
<proteinExistence type="predicted"/>
<sequence length="126" mass="14428">MTTATLTSTRRCDGRSVWAVKMRRSNNEVCVSRKRNFLTLCRTKSGARESKRVQLPKDIADVLRMDGRTRIFKVLQPEGIVIEDANDSLVTRHGGQTMLCIDICDRTNFRTLQALHVRDDCLYVIL</sequence>
<gene>
    <name evidence="1" type="primary">PLESTB002923</name>
    <name evidence="1" type="ORF">PLESTB_001803000</name>
</gene>
<dbReference type="AlphaFoldDB" id="A0A9W6FAK5"/>
<feature type="non-terminal residue" evidence="1">
    <location>
        <position position="126"/>
    </location>
</feature>
<protein>
    <submittedName>
        <fullName evidence="1">Uncharacterized protein</fullName>
    </submittedName>
</protein>
<reference evidence="1 2" key="1">
    <citation type="journal article" date="2023" name="Commun. Biol.">
        <title>Reorganization of the ancestral sex-determining regions during the evolution of trioecy in Pleodorina starrii.</title>
        <authorList>
            <person name="Takahashi K."/>
            <person name="Suzuki S."/>
            <person name="Kawai-Toyooka H."/>
            <person name="Yamamoto K."/>
            <person name="Hamaji T."/>
            <person name="Ootsuki R."/>
            <person name="Yamaguchi H."/>
            <person name="Kawachi M."/>
            <person name="Higashiyama T."/>
            <person name="Nozaki H."/>
        </authorList>
    </citation>
    <scope>NUCLEOTIDE SEQUENCE [LARGE SCALE GENOMIC DNA]</scope>
    <source>
        <strain evidence="1 2">NIES-4479</strain>
    </source>
</reference>
<dbReference type="Proteomes" id="UP001165080">
    <property type="component" value="Unassembled WGS sequence"/>
</dbReference>
<organism evidence="1 2">
    <name type="scientific">Pleodorina starrii</name>
    <dbReference type="NCBI Taxonomy" id="330485"/>
    <lineage>
        <taxon>Eukaryota</taxon>
        <taxon>Viridiplantae</taxon>
        <taxon>Chlorophyta</taxon>
        <taxon>core chlorophytes</taxon>
        <taxon>Chlorophyceae</taxon>
        <taxon>CS clade</taxon>
        <taxon>Chlamydomonadales</taxon>
        <taxon>Volvocaceae</taxon>
        <taxon>Pleodorina</taxon>
    </lineage>
</organism>
<evidence type="ECO:0000313" key="1">
    <source>
        <dbReference type="EMBL" id="GLC61786.1"/>
    </source>
</evidence>
<comment type="caution">
    <text evidence="1">The sequence shown here is derived from an EMBL/GenBank/DDBJ whole genome shotgun (WGS) entry which is preliminary data.</text>
</comment>
<evidence type="ECO:0000313" key="2">
    <source>
        <dbReference type="Proteomes" id="UP001165080"/>
    </source>
</evidence>
<name>A0A9W6FAK5_9CHLO</name>
<accession>A0A9W6FAK5</accession>